<dbReference type="InterPro" id="IPR050115">
    <property type="entry name" value="Proteasome_alpha"/>
</dbReference>
<evidence type="ECO:0000313" key="9">
    <source>
        <dbReference type="Proteomes" id="UP000008068"/>
    </source>
</evidence>
<dbReference type="Pfam" id="PF00227">
    <property type="entry name" value="Proteasome"/>
    <property type="match status" value="1"/>
</dbReference>
<accession>G0PN01</accession>
<dbReference type="InterPro" id="IPR029055">
    <property type="entry name" value="Ntn_hydrolases_N"/>
</dbReference>
<evidence type="ECO:0000256" key="3">
    <source>
        <dbReference type="ARBA" id="ARBA00022942"/>
    </source>
</evidence>
<keyword evidence="9" id="KW-1185">Reference proteome</keyword>
<dbReference type="GO" id="GO:0005737">
    <property type="term" value="C:cytoplasm"/>
    <property type="evidence" value="ECO:0007669"/>
    <property type="project" value="UniProtKB-SubCell"/>
</dbReference>
<dbReference type="InterPro" id="IPR034642">
    <property type="entry name" value="Proteasome_subunit_alpha6"/>
</dbReference>
<dbReference type="STRING" id="135651.G0PN01"/>
<gene>
    <name evidence="8" type="ORF">CAEBREN_22031</name>
</gene>
<dbReference type="GO" id="GO:0005634">
    <property type="term" value="C:nucleus"/>
    <property type="evidence" value="ECO:0007669"/>
    <property type="project" value="UniProtKB-SubCell"/>
</dbReference>
<dbReference type="InterPro" id="IPR023332">
    <property type="entry name" value="Proteasome_alpha-type"/>
</dbReference>
<dbReference type="SMART" id="SM00948">
    <property type="entry name" value="Proteasome_A_N"/>
    <property type="match status" value="1"/>
</dbReference>
<dbReference type="InterPro" id="IPR000426">
    <property type="entry name" value="Proteasome_asu_N"/>
</dbReference>
<dbReference type="EMBL" id="GL381614">
    <property type="protein sequence ID" value="EGT39399.1"/>
    <property type="molecule type" value="Genomic_DNA"/>
</dbReference>
<comment type="subcellular location">
    <subcellularLocation>
        <location evidence="6">Cytoplasm</location>
    </subcellularLocation>
    <subcellularLocation>
        <location evidence="6">Nucleus</location>
    </subcellularLocation>
</comment>
<dbReference type="PROSITE" id="PS51475">
    <property type="entry name" value="PROTEASOME_ALPHA_2"/>
    <property type="match status" value="1"/>
</dbReference>
<dbReference type="OMA" id="PTLHMTD"/>
<evidence type="ECO:0000256" key="2">
    <source>
        <dbReference type="ARBA" id="ARBA00022490"/>
    </source>
</evidence>
<comment type="function">
    <text evidence="1">The proteasome is a multicatalytic proteinase complex which is characterized by its ability to cleave peptides with Arg, Phe, Tyr, Leu, and Glu adjacent to the leaving group at neutral or slightly basic pH. The proteasome has an ATP-dependent proteolytic activity.</text>
</comment>
<feature type="domain" description="Proteasome alpha-type subunits" evidence="7">
    <location>
        <begin position="6"/>
        <end position="28"/>
    </location>
</feature>
<dbReference type="PROSITE" id="PS00388">
    <property type="entry name" value="PROTEASOME_ALPHA_1"/>
    <property type="match status" value="1"/>
</dbReference>
<evidence type="ECO:0000256" key="4">
    <source>
        <dbReference type="ARBA" id="ARBA00023242"/>
    </source>
</evidence>
<dbReference type="SUPFAM" id="SSF56235">
    <property type="entry name" value="N-terminal nucleophile aminohydrolases (Ntn hydrolases)"/>
    <property type="match status" value="1"/>
</dbReference>
<comment type="similarity">
    <text evidence="5 6">Belongs to the peptidase T1A family.</text>
</comment>
<dbReference type="GO" id="GO:0019773">
    <property type="term" value="C:proteasome core complex, alpha-subunit complex"/>
    <property type="evidence" value="ECO:0007669"/>
    <property type="project" value="UniProtKB-UniRule"/>
</dbReference>
<dbReference type="InterPro" id="IPR001353">
    <property type="entry name" value="Proteasome_sua/b"/>
</dbReference>
<dbReference type="AlphaFoldDB" id="G0PN01"/>
<keyword evidence="3 5" id="KW-0647">Proteasome</keyword>
<keyword evidence="2 6" id="KW-0963">Cytoplasm</keyword>
<reference evidence="9" key="1">
    <citation type="submission" date="2011-07" db="EMBL/GenBank/DDBJ databases">
        <authorList>
            <consortium name="Caenorhabditis brenneri Sequencing and Analysis Consortium"/>
            <person name="Wilson R.K."/>
        </authorList>
    </citation>
    <scope>NUCLEOTIDE SEQUENCE [LARGE SCALE GENOMIC DNA]</scope>
    <source>
        <strain evidence="9">PB2801</strain>
    </source>
</reference>
<name>G0PN01_CAEBE</name>
<dbReference type="eggNOG" id="KOG0182">
    <property type="taxonomic scope" value="Eukaryota"/>
</dbReference>
<evidence type="ECO:0000256" key="1">
    <source>
        <dbReference type="ARBA" id="ARBA00002000"/>
    </source>
</evidence>
<evidence type="ECO:0000313" key="8">
    <source>
        <dbReference type="EMBL" id="EGT39399.1"/>
    </source>
</evidence>
<dbReference type="HOGENOM" id="CLU_035750_4_1_1"/>
<dbReference type="CDD" id="cd03754">
    <property type="entry name" value="proteasome_alpha_type_6"/>
    <property type="match status" value="1"/>
</dbReference>
<evidence type="ECO:0000259" key="7">
    <source>
        <dbReference type="PROSITE" id="PS00388"/>
    </source>
</evidence>
<dbReference type="Pfam" id="PF10584">
    <property type="entry name" value="Proteasome_A_N"/>
    <property type="match status" value="1"/>
</dbReference>
<keyword evidence="4 6" id="KW-0539">Nucleus</keyword>
<dbReference type="InParanoid" id="G0PN01"/>
<protein>
    <recommendedName>
        <fullName evidence="6">Proteasome subunit alpha type</fullName>
    </recommendedName>
</protein>
<dbReference type="Proteomes" id="UP000008068">
    <property type="component" value="Unassembled WGS sequence"/>
</dbReference>
<sequence>MSGAGFDRHITIFSPEGRVYQVEYAFKAINTTNLTAVAVKGKNTAVIAVQKRVPDSLVIRDSVTSIYQISKSVACCAIGIVPDAKFQVKRAQSEAASFKYKNGYDMPVELLAKKMADLNQYYTQNAEMRCLGVGLLLISFDDEKGPQVFRVDPAGCFRGMNAVALGTKQGPATTCFEKKIKKKEQWESTHPVEIAIEALQTSLGIDVRANDIEVVAVTKDTVQKLTDEDVEQYLSLIASRD</sequence>
<evidence type="ECO:0000256" key="5">
    <source>
        <dbReference type="PROSITE-ProRule" id="PRU00808"/>
    </source>
</evidence>
<dbReference type="Gene3D" id="3.60.20.10">
    <property type="entry name" value="Glutamine Phosphoribosylpyrophosphate, subunit 1, domain 1"/>
    <property type="match status" value="1"/>
</dbReference>
<dbReference type="PANTHER" id="PTHR11599">
    <property type="entry name" value="PROTEASOME SUBUNIT ALPHA/BETA"/>
    <property type="match status" value="1"/>
</dbReference>
<dbReference type="OrthoDB" id="5835702at2759"/>
<dbReference type="GO" id="GO:0006511">
    <property type="term" value="P:ubiquitin-dependent protein catabolic process"/>
    <property type="evidence" value="ECO:0007669"/>
    <property type="project" value="InterPro"/>
</dbReference>
<dbReference type="FunFam" id="3.60.20.10:FF:000072">
    <property type="entry name" value="Proteasome subunit alpha type"/>
    <property type="match status" value="1"/>
</dbReference>
<organism evidence="9">
    <name type="scientific">Caenorhabditis brenneri</name>
    <name type="common">Nematode worm</name>
    <dbReference type="NCBI Taxonomy" id="135651"/>
    <lineage>
        <taxon>Eukaryota</taxon>
        <taxon>Metazoa</taxon>
        <taxon>Ecdysozoa</taxon>
        <taxon>Nematoda</taxon>
        <taxon>Chromadorea</taxon>
        <taxon>Rhabditida</taxon>
        <taxon>Rhabditina</taxon>
        <taxon>Rhabditomorpha</taxon>
        <taxon>Rhabditoidea</taxon>
        <taxon>Rhabditidae</taxon>
        <taxon>Peloderinae</taxon>
        <taxon>Caenorhabditis</taxon>
    </lineage>
</organism>
<comment type="subunit">
    <text evidence="6">The 20S proteasome core is composed of 28 subunits that are arranged in four stacked rings, resulting in a barrel-shaped structure. The two end rings are each formed by seven alpha subunits, and the two central rings are each formed by seven beta subunits.</text>
</comment>
<proteinExistence type="inferred from homology"/>
<evidence type="ECO:0000256" key="6">
    <source>
        <dbReference type="RuleBase" id="RU000551"/>
    </source>
</evidence>